<dbReference type="InterPro" id="IPR000048">
    <property type="entry name" value="IQ_motif_EF-hand-BS"/>
</dbReference>
<evidence type="ECO:0000256" key="3">
    <source>
        <dbReference type="ARBA" id="ARBA00045534"/>
    </source>
</evidence>
<feature type="compositionally biased region" description="Polar residues" evidence="4">
    <location>
        <begin position="621"/>
        <end position="639"/>
    </location>
</feature>
<feature type="compositionally biased region" description="Polar residues" evidence="4">
    <location>
        <begin position="726"/>
        <end position="743"/>
    </location>
</feature>
<feature type="compositionally biased region" description="Polar residues" evidence="4">
    <location>
        <begin position="669"/>
        <end position="682"/>
    </location>
</feature>
<protein>
    <recommendedName>
        <fullName evidence="7">DUF4005 domain-containing protein</fullName>
    </recommendedName>
</protein>
<keyword evidence="6" id="KW-1185">Reference proteome</keyword>
<keyword evidence="1" id="KW-0112">Calmodulin-binding</keyword>
<reference evidence="5" key="1">
    <citation type="submission" date="2018-01" db="EMBL/GenBank/DDBJ databases">
        <authorList>
            <person name="Mao J.F."/>
        </authorList>
    </citation>
    <scope>NUCLEOTIDE SEQUENCE</scope>
    <source>
        <strain evidence="5">Huo1</strain>
        <tissue evidence="5">Leaf</tissue>
    </source>
</reference>
<evidence type="ECO:0000313" key="5">
    <source>
        <dbReference type="EMBL" id="KAG6406467.1"/>
    </source>
</evidence>
<comment type="function">
    <text evidence="3">May be involved in cooperative interactions with calmodulins or calmodulin-like proteins. Recruits calmodulin proteins to microtubules, thus being a potential scaffold in cellular signaling and trafficking. May associate with nucleic acids and regulate gene expression at the transcriptional or post-transcriptional level.</text>
</comment>
<feature type="compositionally biased region" description="Polar residues" evidence="4">
    <location>
        <begin position="581"/>
        <end position="611"/>
    </location>
</feature>
<organism evidence="5">
    <name type="scientific">Salvia splendens</name>
    <name type="common">Scarlet sage</name>
    <dbReference type="NCBI Taxonomy" id="180675"/>
    <lineage>
        <taxon>Eukaryota</taxon>
        <taxon>Viridiplantae</taxon>
        <taxon>Streptophyta</taxon>
        <taxon>Embryophyta</taxon>
        <taxon>Tracheophyta</taxon>
        <taxon>Spermatophyta</taxon>
        <taxon>Magnoliopsida</taxon>
        <taxon>eudicotyledons</taxon>
        <taxon>Gunneridae</taxon>
        <taxon>Pentapetalae</taxon>
        <taxon>asterids</taxon>
        <taxon>lamiids</taxon>
        <taxon>Lamiales</taxon>
        <taxon>Lamiaceae</taxon>
        <taxon>Nepetoideae</taxon>
        <taxon>Mentheae</taxon>
        <taxon>Salviinae</taxon>
        <taxon>Salvia</taxon>
        <taxon>Salvia subgen. Calosphace</taxon>
        <taxon>core Calosphace</taxon>
    </lineage>
</organism>
<evidence type="ECO:0008006" key="7">
    <source>
        <dbReference type="Google" id="ProtNLM"/>
    </source>
</evidence>
<comment type="caution">
    <text evidence="5">The sequence shown here is derived from an EMBL/GenBank/DDBJ whole genome shotgun (WGS) entry which is preliminary data.</text>
</comment>
<evidence type="ECO:0000313" key="6">
    <source>
        <dbReference type="Proteomes" id="UP000298416"/>
    </source>
</evidence>
<reference evidence="5" key="2">
    <citation type="submission" date="2020-08" db="EMBL/GenBank/DDBJ databases">
        <title>Plant Genome Project.</title>
        <authorList>
            <person name="Zhang R.-G."/>
        </authorList>
    </citation>
    <scope>NUCLEOTIDE SEQUENCE</scope>
    <source>
        <strain evidence="5">Huo1</strain>
        <tissue evidence="5">Leaf</tissue>
    </source>
</reference>
<dbReference type="CDD" id="cd23767">
    <property type="entry name" value="IQCD"/>
    <property type="match status" value="1"/>
</dbReference>
<comment type="similarity">
    <text evidence="2">Belongs to the IQD family.</text>
</comment>
<proteinExistence type="inferred from homology"/>
<dbReference type="SMART" id="SM00015">
    <property type="entry name" value="IQ"/>
    <property type="match status" value="2"/>
</dbReference>
<gene>
    <name evidence="5" type="ORF">SASPL_134069</name>
</gene>
<accession>A0A8X8ZIP9</accession>
<dbReference type="PROSITE" id="PS50096">
    <property type="entry name" value="IQ"/>
    <property type="match status" value="2"/>
</dbReference>
<dbReference type="PANTHER" id="PTHR32295:SF154">
    <property type="entry name" value="PROTEIN IQ-DOMAIN 32"/>
    <property type="match status" value="1"/>
</dbReference>
<dbReference type="Pfam" id="PF00612">
    <property type="entry name" value="IQ"/>
    <property type="match status" value="2"/>
</dbReference>
<name>A0A8X8ZIP9_SALSN</name>
<evidence type="ECO:0000256" key="4">
    <source>
        <dbReference type="SAM" id="MobiDB-lite"/>
    </source>
</evidence>
<dbReference type="EMBL" id="PNBA02000012">
    <property type="protein sequence ID" value="KAG6406467.1"/>
    <property type="molecule type" value="Genomic_DNA"/>
</dbReference>
<evidence type="ECO:0000256" key="1">
    <source>
        <dbReference type="ARBA" id="ARBA00022860"/>
    </source>
</evidence>
<dbReference type="Proteomes" id="UP000298416">
    <property type="component" value="Unassembled WGS sequence"/>
</dbReference>
<feature type="compositionally biased region" description="Basic and acidic residues" evidence="4">
    <location>
        <begin position="278"/>
        <end position="303"/>
    </location>
</feature>
<sequence length="883" mass="96805">MGKSTASCFKIIACGSDSVDHGDLQTPESKLSSARSGWSFRKRSARHQVLSNTIISEAPSYTESPEATVANLPVQPNLSVPEKASVIQWTDEKHRLSAQVDSNLSNVIATDEEECSVDATPKVSSAILIQAAIRGYLARRMLLKQKNVIKLQAAIRGHLVRRHAVGTLRCVLAIIKMQALIRARLIRLKGSGDFEKKKKISVVDGLNSTVLRSRIEAKANSTSAYISIEKLLGNKFASQLMESTPRTKSINIKCDPAKSDSAWKWLERWMSVSPVSNKEQDKSGSAPEQHEKENIGCEPKDLKSALGPSAESSEKYENLITRDADNLDIHASSDPPLTSHPKLQNAEKSNSRYEMAESGVVEMMETGLIGNMDAKPVLVKYETNNQQAMHESEEFSFVQPEIERKRFPQKASNPSFIAAHSKFEQLSSAGPPFNSGEIGLNNASISNAVTIQVAGSECGTELSVTSTLDSPDMSDGGVYDLELEPKILEVTDPPRSREKLEYEAFENSSILGTELSYANIDHLERNETVHPSAGEHVNSVIASESPPHEKKLESDQSNMQQVKPGSDAIHVVDKSLPKVSPRSNVTLPKSQAKLTSQVSVSPKKSNGGKVNSNEKKKSLSADKSSVSAPNRDSPTQSSLKPAEEPKSGKRRKSFGSTKLEFTDQEPREASSQNSLPSYMQPTKSARAKALSSGSLKSSPDAQDKDIFLKNRPYHPGKNEREGSPRIQHSPSQAQQNAKGNDTHSPQAILAHSRKHQNHSCLSLYITGNLACYRPEMAALDINLVAVTDDIRARPRWYSLYVICSIDYIEPLPLRVCGHGRLYHQRQLSPATTGLIILVEKFLGVNQVLGAVDKPSPAVTDFNTPLTEMAARQYFRNPLLLLGQ</sequence>
<dbReference type="InterPro" id="IPR027417">
    <property type="entry name" value="P-loop_NTPase"/>
</dbReference>
<dbReference type="SUPFAM" id="SSF52540">
    <property type="entry name" value="P-loop containing nucleoside triphosphate hydrolases"/>
    <property type="match status" value="1"/>
</dbReference>
<dbReference type="AlphaFoldDB" id="A0A8X8ZIP9"/>
<dbReference type="GO" id="GO:0005516">
    <property type="term" value="F:calmodulin binding"/>
    <property type="evidence" value="ECO:0007669"/>
    <property type="project" value="UniProtKB-KW"/>
</dbReference>
<feature type="compositionally biased region" description="Low complexity" evidence="4">
    <location>
        <begin position="683"/>
        <end position="698"/>
    </location>
</feature>
<dbReference type="Gene3D" id="1.20.5.190">
    <property type="match status" value="1"/>
</dbReference>
<dbReference type="PANTHER" id="PTHR32295">
    <property type="entry name" value="IQ-DOMAIN 5-RELATED"/>
    <property type="match status" value="1"/>
</dbReference>
<feature type="region of interest" description="Disordered" evidence="4">
    <location>
        <begin position="543"/>
        <end position="743"/>
    </location>
</feature>
<evidence type="ECO:0000256" key="2">
    <source>
        <dbReference type="ARBA" id="ARBA00024341"/>
    </source>
</evidence>
<feature type="region of interest" description="Disordered" evidence="4">
    <location>
        <begin position="328"/>
        <end position="351"/>
    </location>
</feature>
<feature type="region of interest" description="Disordered" evidence="4">
    <location>
        <begin position="274"/>
        <end position="314"/>
    </location>
</feature>